<gene>
    <name evidence="9" type="ORF">AWN68_13520</name>
</gene>
<dbReference type="Proteomes" id="UP000075615">
    <property type="component" value="Unassembled WGS sequence"/>
</dbReference>
<sequence length="365" mass="41256">MQDSPLKDLKTTNTLLLIIVIPLVFYLLKMLSFIFIPLIFSMFIALLFLPLMRWFNKKNLPKTLSIFIIFLIIAGVFKVGIELVQLSSREILSAENDFFQKAESKIISMIMSIEERFGVTILQGENLLGGIIEKDNSFKNVGTILGFVQNTVSMTLMTAFFAILWLAESVNFQKLLSSTILKKEFASVKTFMKIEKDLITFIKVKFMVSLFTGIGISLACIFFGVSFPIFWGLFAFVINFVQMIGSFVSVILLALFAFVEMDASSTLFFFILSITAVQALFGGVLEPVFMGKSFSINIITILVMLMLWGYIWGVPGLIMSIPLTVFFKIILEQFPRTKVIADLISGPKKKPPRLPRRLRKESKQA</sequence>
<dbReference type="InterPro" id="IPR002549">
    <property type="entry name" value="AI-2E-like"/>
</dbReference>
<keyword evidence="5 8" id="KW-0812">Transmembrane</keyword>
<feature type="transmembrane region" description="Helical" evidence="8">
    <location>
        <begin position="64"/>
        <end position="81"/>
    </location>
</feature>
<accession>A0A150XVY4</accession>
<feature type="transmembrane region" description="Helical" evidence="8">
    <location>
        <begin position="34"/>
        <end position="52"/>
    </location>
</feature>
<protein>
    <submittedName>
        <fullName evidence="9">Transporter</fullName>
    </submittedName>
</protein>
<keyword evidence="7 8" id="KW-0472">Membrane</keyword>
<organism evidence="9 10">
    <name type="scientific">Roseivirga echinicomitans</name>
    <dbReference type="NCBI Taxonomy" id="296218"/>
    <lineage>
        <taxon>Bacteria</taxon>
        <taxon>Pseudomonadati</taxon>
        <taxon>Bacteroidota</taxon>
        <taxon>Cytophagia</taxon>
        <taxon>Cytophagales</taxon>
        <taxon>Roseivirgaceae</taxon>
        <taxon>Roseivirga</taxon>
    </lineage>
</organism>
<comment type="subcellular location">
    <subcellularLocation>
        <location evidence="1">Cell membrane</location>
        <topology evidence="1">Multi-pass membrane protein</topology>
    </subcellularLocation>
</comment>
<dbReference type="RefSeq" id="WP_068411986.1">
    <property type="nucleotide sequence ID" value="NZ_LRDB01000002.1"/>
</dbReference>
<evidence type="ECO:0000256" key="7">
    <source>
        <dbReference type="ARBA" id="ARBA00023136"/>
    </source>
</evidence>
<evidence type="ECO:0000256" key="6">
    <source>
        <dbReference type="ARBA" id="ARBA00022989"/>
    </source>
</evidence>
<evidence type="ECO:0000256" key="5">
    <source>
        <dbReference type="ARBA" id="ARBA00022692"/>
    </source>
</evidence>
<evidence type="ECO:0000256" key="3">
    <source>
        <dbReference type="ARBA" id="ARBA00022448"/>
    </source>
</evidence>
<dbReference type="Pfam" id="PF01594">
    <property type="entry name" value="AI-2E_transport"/>
    <property type="match status" value="1"/>
</dbReference>
<evidence type="ECO:0000256" key="1">
    <source>
        <dbReference type="ARBA" id="ARBA00004651"/>
    </source>
</evidence>
<evidence type="ECO:0000256" key="4">
    <source>
        <dbReference type="ARBA" id="ARBA00022475"/>
    </source>
</evidence>
<feature type="transmembrane region" description="Helical" evidence="8">
    <location>
        <begin position="206"/>
        <end position="227"/>
    </location>
</feature>
<feature type="transmembrane region" description="Helical" evidence="8">
    <location>
        <begin position="233"/>
        <end position="259"/>
    </location>
</feature>
<keyword evidence="3" id="KW-0813">Transport</keyword>
<keyword evidence="10" id="KW-1185">Reference proteome</keyword>
<evidence type="ECO:0000313" key="10">
    <source>
        <dbReference type="Proteomes" id="UP000075615"/>
    </source>
</evidence>
<keyword evidence="6 8" id="KW-1133">Transmembrane helix</keyword>
<dbReference type="AlphaFoldDB" id="A0A150XVY4"/>
<reference evidence="9 10" key="1">
    <citation type="submission" date="2016-01" db="EMBL/GenBank/DDBJ databases">
        <title>Genome sequencing of Roseivirga echinicomitans KMM 6058.</title>
        <authorList>
            <person name="Selvaratnam C."/>
            <person name="Thevarajoo S."/>
            <person name="Goh K.M."/>
            <person name="Ee R."/>
            <person name="Chan K.-G."/>
            <person name="Chong C.S."/>
        </authorList>
    </citation>
    <scope>NUCLEOTIDE SEQUENCE [LARGE SCALE GENOMIC DNA]</scope>
    <source>
        <strain evidence="9 10">KMM 6058</strain>
    </source>
</reference>
<proteinExistence type="inferred from homology"/>
<feature type="transmembrane region" description="Helical" evidence="8">
    <location>
        <begin position="12"/>
        <end position="28"/>
    </location>
</feature>
<dbReference type="PANTHER" id="PTHR21716:SF53">
    <property type="entry name" value="PERMEASE PERM-RELATED"/>
    <property type="match status" value="1"/>
</dbReference>
<evidence type="ECO:0000256" key="8">
    <source>
        <dbReference type="SAM" id="Phobius"/>
    </source>
</evidence>
<dbReference type="PANTHER" id="PTHR21716">
    <property type="entry name" value="TRANSMEMBRANE PROTEIN"/>
    <property type="match status" value="1"/>
</dbReference>
<dbReference type="STRING" id="296218.AWN68_13520"/>
<comment type="caution">
    <text evidence="9">The sequence shown here is derived from an EMBL/GenBank/DDBJ whole genome shotgun (WGS) entry which is preliminary data.</text>
</comment>
<keyword evidence="4" id="KW-1003">Cell membrane</keyword>
<dbReference type="OrthoDB" id="9793390at2"/>
<feature type="transmembrane region" description="Helical" evidence="8">
    <location>
        <begin position="297"/>
        <end position="327"/>
    </location>
</feature>
<dbReference type="EMBL" id="LRDB01000002">
    <property type="protein sequence ID" value="KYG82802.1"/>
    <property type="molecule type" value="Genomic_DNA"/>
</dbReference>
<evidence type="ECO:0000256" key="2">
    <source>
        <dbReference type="ARBA" id="ARBA00009773"/>
    </source>
</evidence>
<feature type="transmembrane region" description="Helical" evidence="8">
    <location>
        <begin position="266"/>
        <end position="285"/>
    </location>
</feature>
<dbReference type="GO" id="GO:0005886">
    <property type="term" value="C:plasma membrane"/>
    <property type="evidence" value="ECO:0007669"/>
    <property type="project" value="UniProtKB-SubCell"/>
</dbReference>
<name>A0A150XVY4_9BACT</name>
<comment type="similarity">
    <text evidence="2">Belongs to the autoinducer-2 exporter (AI-2E) (TC 2.A.86) family.</text>
</comment>
<feature type="transmembrane region" description="Helical" evidence="8">
    <location>
        <begin position="144"/>
        <end position="167"/>
    </location>
</feature>
<evidence type="ECO:0000313" key="9">
    <source>
        <dbReference type="EMBL" id="KYG82802.1"/>
    </source>
</evidence>